<dbReference type="Proteomes" id="UP000708208">
    <property type="component" value="Unassembled WGS sequence"/>
</dbReference>
<dbReference type="AlphaFoldDB" id="A0A8J2L8F2"/>
<proteinExistence type="predicted"/>
<feature type="signal peptide" evidence="1">
    <location>
        <begin position="1"/>
        <end position="24"/>
    </location>
</feature>
<evidence type="ECO:0008006" key="4">
    <source>
        <dbReference type="Google" id="ProtNLM"/>
    </source>
</evidence>
<name>A0A8J2L8F2_9HEXA</name>
<protein>
    <recommendedName>
        <fullName evidence="4">Ig-like domain-containing protein</fullName>
    </recommendedName>
</protein>
<evidence type="ECO:0000313" key="3">
    <source>
        <dbReference type="Proteomes" id="UP000708208"/>
    </source>
</evidence>
<evidence type="ECO:0000313" key="2">
    <source>
        <dbReference type="EMBL" id="CAG7817609.1"/>
    </source>
</evidence>
<gene>
    <name evidence="2" type="ORF">AFUS01_LOCUS28164</name>
</gene>
<accession>A0A8J2L8F2</accession>
<keyword evidence="1" id="KW-0732">Signal</keyword>
<dbReference type="EMBL" id="CAJVCH010398544">
    <property type="protein sequence ID" value="CAG7817609.1"/>
    <property type="molecule type" value="Genomic_DNA"/>
</dbReference>
<evidence type="ECO:0000256" key="1">
    <source>
        <dbReference type="SAM" id="SignalP"/>
    </source>
</evidence>
<feature type="chain" id="PRO_5035286794" description="Ig-like domain-containing protein" evidence="1">
    <location>
        <begin position="25"/>
        <end position="209"/>
    </location>
</feature>
<keyword evidence="3" id="KW-1185">Reference proteome</keyword>
<comment type="caution">
    <text evidence="2">The sequence shown here is derived from an EMBL/GenBank/DDBJ whole genome shotgun (WGS) entry which is preliminary data.</text>
</comment>
<reference evidence="2" key="1">
    <citation type="submission" date="2021-06" db="EMBL/GenBank/DDBJ databases">
        <authorList>
            <person name="Hodson N. C."/>
            <person name="Mongue J. A."/>
            <person name="Jaron S. K."/>
        </authorList>
    </citation>
    <scope>NUCLEOTIDE SEQUENCE</scope>
</reference>
<sequence>MGTAFQKIVAVGLFILGATISTWAQMEAPAHVPVPVLTAVAGRPANISCESFGNSVSLCIWEKFNADRTKPSTLSSYMEGNRNTSSWPGFYQYGDLQSGICGLHATNITRVDNSKWQCTLFSETSVYRGLVEIKVVNKPDPPRFIPSDLGDVTDGETVGTGGTALACYSAYGLPPPTFQWFLGKYFKRRIPNSQPKYNVIKILSHRVQQ</sequence>
<organism evidence="2 3">
    <name type="scientific">Allacma fusca</name>
    <dbReference type="NCBI Taxonomy" id="39272"/>
    <lineage>
        <taxon>Eukaryota</taxon>
        <taxon>Metazoa</taxon>
        <taxon>Ecdysozoa</taxon>
        <taxon>Arthropoda</taxon>
        <taxon>Hexapoda</taxon>
        <taxon>Collembola</taxon>
        <taxon>Symphypleona</taxon>
        <taxon>Sminthuridae</taxon>
        <taxon>Allacma</taxon>
    </lineage>
</organism>